<evidence type="ECO:0000256" key="9">
    <source>
        <dbReference type="ARBA" id="ARBA00045649"/>
    </source>
</evidence>
<dbReference type="Gene3D" id="2.40.10.190">
    <property type="entry name" value="translation elongation factor selb, chain A, domain 4"/>
    <property type="match status" value="1"/>
</dbReference>
<dbReference type="InterPro" id="IPR009000">
    <property type="entry name" value="Transl_B-barrel_sf"/>
</dbReference>
<comment type="similarity">
    <text evidence="2">Belongs to the eukaryotic ribosomal protein eL33 family.</text>
</comment>
<dbReference type="AlphaFoldDB" id="A0A8C2MUY4"/>
<dbReference type="GO" id="GO:0022625">
    <property type="term" value="C:cytosolic large ribosomal subunit"/>
    <property type="evidence" value="ECO:0007669"/>
    <property type="project" value="UniProtKB-ARBA"/>
</dbReference>
<name>A0A8C2MUY4_CRIGR</name>
<dbReference type="PANTHER" id="PTHR10902">
    <property type="entry name" value="60S RIBOSOMAL PROTEIN L35A"/>
    <property type="match status" value="1"/>
</dbReference>
<keyword evidence="5" id="KW-0689">Ribosomal protein</keyword>
<evidence type="ECO:0000256" key="2">
    <source>
        <dbReference type="ARBA" id="ARBA00009269"/>
    </source>
</evidence>
<comment type="subunit">
    <text evidence="3">Component of the large ribosomal subunit.</text>
</comment>
<comment type="function">
    <text evidence="9">Component of the large ribosomal subunit. The ribosome is a large ribonucleoprotein complex responsible for the synthesis of proteins in the cell. Required for the proliferation and viability of hematopoietic cells.</text>
</comment>
<comment type="subcellular location">
    <subcellularLocation>
        <location evidence="1">Cytoplasm</location>
    </subcellularLocation>
</comment>
<dbReference type="Pfam" id="PF01247">
    <property type="entry name" value="Ribosomal_L35Ae"/>
    <property type="match status" value="1"/>
</dbReference>
<accession>A0A8C2MUY4</accession>
<keyword evidence="4" id="KW-0963">Cytoplasm</keyword>
<evidence type="ECO:0000313" key="10">
    <source>
        <dbReference type="Ensembl" id="ENSCGRP00001022600.1"/>
    </source>
</evidence>
<organism evidence="10 11">
    <name type="scientific">Cricetulus griseus</name>
    <name type="common">Chinese hamster</name>
    <name type="synonym">Cricetulus barabensis griseus</name>
    <dbReference type="NCBI Taxonomy" id="10029"/>
    <lineage>
        <taxon>Eukaryota</taxon>
        <taxon>Metazoa</taxon>
        <taxon>Chordata</taxon>
        <taxon>Craniata</taxon>
        <taxon>Vertebrata</taxon>
        <taxon>Euteleostomi</taxon>
        <taxon>Mammalia</taxon>
        <taxon>Eutheria</taxon>
        <taxon>Euarchontoglires</taxon>
        <taxon>Glires</taxon>
        <taxon>Rodentia</taxon>
        <taxon>Myomorpha</taxon>
        <taxon>Muroidea</taxon>
        <taxon>Cricetidae</taxon>
        <taxon>Cricetinae</taxon>
        <taxon>Cricetulus</taxon>
    </lineage>
</organism>
<evidence type="ECO:0000256" key="5">
    <source>
        <dbReference type="ARBA" id="ARBA00022980"/>
    </source>
</evidence>
<dbReference type="Ensembl" id="ENSCGRT00001026845.1">
    <property type="protein sequence ID" value="ENSCGRP00001022600.1"/>
    <property type="gene ID" value="ENSCGRG00001021104.1"/>
</dbReference>
<evidence type="ECO:0000256" key="3">
    <source>
        <dbReference type="ARBA" id="ARBA00011133"/>
    </source>
</evidence>
<dbReference type="FunFam" id="2.40.10.190:FF:000005">
    <property type="entry name" value="60S ribosomal protein L35a"/>
    <property type="match status" value="1"/>
</dbReference>
<dbReference type="GO" id="GO:0006412">
    <property type="term" value="P:translation"/>
    <property type="evidence" value="ECO:0007669"/>
    <property type="project" value="InterPro"/>
</dbReference>
<keyword evidence="6" id="KW-0687">Ribonucleoprotein</keyword>
<evidence type="ECO:0000313" key="11">
    <source>
        <dbReference type="Proteomes" id="UP000694386"/>
    </source>
</evidence>
<evidence type="ECO:0000256" key="4">
    <source>
        <dbReference type="ARBA" id="ARBA00022490"/>
    </source>
</evidence>
<sequence>SGRLWFKHIFAGYKREHTALLKIEGVYARDETEFYLGKRCSYVYKAKNTNNNTVTSGGKPNKTRVIWIKVTRAHGNRGMVPAKFRSNLPAKATGHRIREMLYPFRI</sequence>
<evidence type="ECO:0000256" key="7">
    <source>
        <dbReference type="ARBA" id="ARBA00035228"/>
    </source>
</evidence>
<dbReference type="InterPro" id="IPR038661">
    <property type="entry name" value="Ribosomal_eL33_sf"/>
</dbReference>
<dbReference type="SUPFAM" id="SSF50447">
    <property type="entry name" value="Translation proteins"/>
    <property type="match status" value="1"/>
</dbReference>
<evidence type="ECO:0000256" key="1">
    <source>
        <dbReference type="ARBA" id="ARBA00004496"/>
    </source>
</evidence>
<reference evidence="10" key="1">
    <citation type="submission" date="2025-08" db="UniProtKB">
        <authorList>
            <consortium name="Ensembl"/>
        </authorList>
    </citation>
    <scope>IDENTIFICATION</scope>
</reference>
<evidence type="ECO:0000256" key="6">
    <source>
        <dbReference type="ARBA" id="ARBA00023274"/>
    </source>
</evidence>
<dbReference type="GO" id="GO:0003735">
    <property type="term" value="F:structural constituent of ribosome"/>
    <property type="evidence" value="ECO:0007669"/>
    <property type="project" value="InterPro"/>
</dbReference>
<proteinExistence type="inferred from homology"/>
<reference evidence="10" key="2">
    <citation type="submission" date="2025-09" db="UniProtKB">
        <authorList>
            <consortium name="Ensembl"/>
        </authorList>
    </citation>
    <scope>IDENTIFICATION</scope>
</reference>
<dbReference type="InterPro" id="IPR001780">
    <property type="entry name" value="Ribosomal_eL33"/>
</dbReference>
<protein>
    <recommendedName>
        <fullName evidence="7">Large ribosomal subunit protein eL33</fullName>
    </recommendedName>
    <alternativeName>
        <fullName evidence="8">60S ribosomal protein L35a</fullName>
    </alternativeName>
</protein>
<dbReference type="Proteomes" id="UP000694386">
    <property type="component" value="Unplaced"/>
</dbReference>
<evidence type="ECO:0000256" key="8">
    <source>
        <dbReference type="ARBA" id="ARBA00035530"/>
    </source>
</evidence>